<evidence type="ECO:0000313" key="2">
    <source>
        <dbReference type="EMBL" id="CAB0014111.1"/>
    </source>
</evidence>
<feature type="compositionally biased region" description="Pro residues" evidence="1">
    <location>
        <begin position="36"/>
        <end position="45"/>
    </location>
</feature>
<reference evidence="2 3" key="1">
    <citation type="submission" date="2020-02" db="EMBL/GenBank/DDBJ databases">
        <authorList>
            <person name="Ferguson B K."/>
        </authorList>
    </citation>
    <scope>NUCLEOTIDE SEQUENCE [LARGE SCALE GENOMIC DNA]</scope>
</reference>
<sequence length="123" mass="13772">MRENGRWHRHSKGVRQCGELGSDVPRPIGTFRSPPAACPACPPAGPHTRRDDSPAQLIALLRPLTLFAVTTSHRPNLQSHIALNVNRSASRFPLSAFPDYRLVVSLHRIPPHRRDNAQYFHSS</sequence>
<gene>
    <name evidence="2" type="ORF">NTEN_LOCUS18611</name>
</gene>
<dbReference type="Proteomes" id="UP000479000">
    <property type="component" value="Unassembled WGS sequence"/>
</dbReference>
<evidence type="ECO:0000313" key="3">
    <source>
        <dbReference type="Proteomes" id="UP000479000"/>
    </source>
</evidence>
<keyword evidence="3" id="KW-1185">Reference proteome</keyword>
<organism evidence="2 3">
    <name type="scientific">Nesidiocoris tenuis</name>
    <dbReference type="NCBI Taxonomy" id="355587"/>
    <lineage>
        <taxon>Eukaryota</taxon>
        <taxon>Metazoa</taxon>
        <taxon>Ecdysozoa</taxon>
        <taxon>Arthropoda</taxon>
        <taxon>Hexapoda</taxon>
        <taxon>Insecta</taxon>
        <taxon>Pterygota</taxon>
        <taxon>Neoptera</taxon>
        <taxon>Paraneoptera</taxon>
        <taxon>Hemiptera</taxon>
        <taxon>Heteroptera</taxon>
        <taxon>Panheteroptera</taxon>
        <taxon>Cimicomorpha</taxon>
        <taxon>Miridae</taxon>
        <taxon>Dicyphina</taxon>
        <taxon>Nesidiocoris</taxon>
    </lineage>
</organism>
<dbReference type="EMBL" id="CADCXU010027255">
    <property type="protein sequence ID" value="CAB0014111.1"/>
    <property type="molecule type" value="Genomic_DNA"/>
</dbReference>
<feature type="region of interest" description="Disordered" evidence="1">
    <location>
        <begin position="1"/>
        <end position="53"/>
    </location>
</feature>
<evidence type="ECO:0000256" key="1">
    <source>
        <dbReference type="SAM" id="MobiDB-lite"/>
    </source>
</evidence>
<protein>
    <submittedName>
        <fullName evidence="2">Uncharacterized protein</fullName>
    </submittedName>
</protein>
<accession>A0A6H5H8G9</accession>
<dbReference type="AlphaFoldDB" id="A0A6H5H8G9"/>
<proteinExistence type="predicted"/>
<name>A0A6H5H8G9_9HEMI</name>
<feature type="non-terminal residue" evidence="2">
    <location>
        <position position="123"/>
    </location>
</feature>